<accession>A0A8J2YRK9</accession>
<comment type="caution">
    <text evidence="2">The sequence shown here is derived from an EMBL/GenBank/DDBJ whole genome shotgun (WGS) entry which is preliminary data.</text>
</comment>
<dbReference type="Proteomes" id="UP000646365">
    <property type="component" value="Unassembled WGS sequence"/>
</dbReference>
<dbReference type="AlphaFoldDB" id="A0A8J2YRK9"/>
<dbReference type="PANTHER" id="PTHR38040">
    <property type="entry name" value="UBIQUINONE BIOSYNTHESIS ACCESSORY FACTOR UBIK"/>
    <property type="match status" value="1"/>
</dbReference>
<protein>
    <recommendedName>
        <fullName evidence="4">Accessory factor UbiK family protein</fullName>
    </recommendedName>
</protein>
<feature type="region of interest" description="Disordered" evidence="1">
    <location>
        <begin position="84"/>
        <end position="109"/>
    </location>
</feature>
<dbReference type="EMBL" id="BMJQ01000003">
    <property type="protein sequence ID" value="GGF08222.1"/>
    <property type="molecule type" value="Genomic_DNA"/>
</dbReference>
<evidence type="ECO:0000313" key="3">
    <source>
        <dbReference type="Proteomes" id="UP000646365"/>
    </source>
</evidence>
<sequence length="109" mass="11687">MQTDNRLLDDLSRVATGAFSALTGVREEIESRMREQFEKILSRMDVVAREEFDAVQTMAARARAEQEALAARVAALESQLAALAGAAGKPEPAARKPAATRAKKASGES</sequence>
<evidence type="ECO:0000256" key="1">
    <source>
        <dbReference type="SAM" id="MobiDB-lite"/>
    </source>
</evidence>
<evidence type="ECO:0000313" key="2">
    <source>
        <dbReference type="EMBL" id="GGF08222.1"/>
    </source>
</evidence>
<gene>
    <name evidence="2" type="ORF">GCM10011611_12040</name>
</gene>
<proteinExistence type="predicted"/>
<feature type="compositionally biased region" description="Low complexity" evidence="1">
    <location>
        <begin position="84"/>
        <end position="100"/>
    </location>
</feature>
<dbReference type="Pfam" id="PF04380">
    <property type="entry name" value="BMFP"/>
    <property type="match status" value="1"/>
</dbReference>
<reference evidence="2" key="2">
    <citation type="submission" date="2020-09" db="EMBL/GenBank/DDBJ databases">
        <authorList>
            <person name="Sun Q."/>
            <person name="Zhou Y."/>
        </authorList>
    </citation>
    <scope>NUCLEOTIDE SEQUENCE</scope>
    <source>
        <strain evidence="2">CGMCC 1.15725</strain>
    </source>
</reference>
<name>A0A8J2YRK9_9PROT</name>
<organism evidence="2 3">
    <name type="scientific">Aliidongia dinghuensis</name>
    <dbReference type="NCBI Taxonomy" id="1867774"/>
    <lineage>
        <taxon>Bacteria</taxon>
        <taxon>Pseudomonadati</taxon>
        <taxon>Pseudomonadota</taxon>
        <taxon>Alphaproteobacteria</taxon>
        <taxon>Rhodospirillales</taxon>
        <taxon>Dongiaceae</taxon>
        <taxon>Aliidongia</taxon>
    </lineage>
</organism>
<dbReference type="GO" id="GO:0005829">
    <property type="term" value="C:cytosol"/>
    <property type="evidence" value="ECO:0007669"/>
    <property type="project" value="TreeGrafter"/>
</dbReference>
<evidence type="ECO:0008006" key="4">
    <source>
        <dbReference type="Google" id="ProtNLM"/>
    </source>
</evidence>
<dbReference type="RefSeq" id="WP_189043608.1">
    <property type="nucleotide sequence ID" value="NZ_BMJQ01000003.1"/>
</dbReference>
<keyword evidence="3" id="KW-1185">Reference proteome</keyword>
<dbReference type="InterPro" id="IPR007475">
    <property type="entry name" value="UbiK"/>
</dbReference>
<dbReference type="PANTHER" id="PTHR38040:SF1">
    <property type="entry name" value="UBIQUINONE BIOSYNTHESIS ACCESSORY FACTOR UBIK"/>
    <property type="match status" value="1"/>
</dbReference>
<reference evidence="2" key="1">
    <citation type="journal article" date="2014" name="Int. J. Syst. Evol. Microbiol.">
        <title>Complete genome sequence of Corynebacterium casei LMG S-19264T (=DSM 44701T), isolated from a smear-ripened cheese.</title>
        <authorList>
            <consortium name="US DOE Joint Genome Institute (JGI-PGF)"/>
            <person name="Walter F."/>
            <person name="Albersmeier A."/>
            <person name="Kalinowski J."/>
            <person name="Ruckert C."/>
        </authorList>
    </citation>
    <scope>NUCLEOTIDE SEQUENCE</scope>
    <source>
        <strain evidence="2">CGMCC 1.15725</strain>
    </source>
</reference>